<dbReference type="AlphaFoldDB" id="A0A8J3TSF3"/>
<comment type="caution">
    <text evidence="1">The sequence shown here is derived from an EMBL/GenBank/DDBJ whole genome shotgun (WGS) entry which is preliminary data.</text>
</comment>
<name>A0A8J3TSF3_9ACTN</name>
<gene>
    <name evidence="1" type="ORF">Pmi06nite_49080</name>
</gene>
<proteinExistence type="predicted"/>
<accession>A0A8J3TSF3</accession>
<organism evidence="1 2">
    <name type="scientific">Planotetraspora mira</name>
    <dbReference type="NCBI Taxonomy" id="58121"/>
    <lineage>
        <taxon>Bacteria</taxon>
        <taxon>Bacillati</taxon>
        <taxon>Actinomycetota</taxon>
        <taxon>Actinomycetes</taxon>
        <taxon>Streptosporangiales</taxon>
        <taxon>Streptosporangiaceae</taxon>
        <taxon>Planotetraspora</taxon>
    </lineage>
</organism>
<dbReference type="EMBL" id="BOOO01000027">
    <property type="protein sequence ID" value="GII31466.1"/>
    <property type="molecule type" value="Genomic_DNA"/>
</dbReference>
<evidence type="ECO:0000313" key="1">
    <source>
        <dbReference type="EMBL" id="GII31466.1"/>
    </source>
</evidence>
<keyword evidence="2" id="KW-1185">Reference proteome</keyword>
<dbReference type="RefSeq" id="WP_203955396.1">
    <property type="nucleotide sequence ID" value="NZ_BOOO01000027.1"/>
</dbReference>
<dbReference type="Proteomes" id="UP000650628">
    <property type="component" value="Unassembled WGS sequence"/>
</dbReference>
<evidence type="ECO:0000313" key="2">
    <source>
        <dbReference type="Proteomes" id="UP000650628"/>
    </source>
</evidence>
<sequence length="68" mass="7095">MHLAEEATATSALGMNAPRDIVSRGVRLSGDGEAAVCSNPAGADLEEPYKICERQLPEPHTPHGIGQA</sequence>
<reference evidence="1 2" key="1">
    <citation type="submission" date="2021-01" db="EMBL/GenBank/DDBJ databases">
        <title>Whole genome shotgun sequence of Planotetraspora mira NBRC 15435.</title>
        <authorList>
            <person name="Komaki H."/>
            <person name="Tamura T."/>
        </authorList>
    </citation>
    <scope>NUCLEOTIDE SEQUENCE [LARGE SCALE GENOMIC DNA]</scope>
    <source>
        <strain evidence="1 2">NBRC 15435</strain>
    </source>
</reference>
<protein>
    <submittedName>
        <fullName evidence="1">Uncharacterized protein</fullName>
    </submittedName>
</protein>